<keyword evidence="1" id="KW-0812">Transmembrane</keyword>
<sequence>MISSLMTQAAMDVSEVSVERLPPEFSDWADDIDAAANEVNIRGEEAAWKKPSIYRITRFARSHNEKAFTPQVISFGPFHYDTEHLKENEIHKRRALVHFLHRAEKPLRPFVRKLRCILERLQDSYQGLDKKWKDNPHEFLKIMLLDGCFMIEVLRLKEEGSEDYATNDPVFSLQMMPLRMPYIKRDMLLLENQLPLLVLKALLEVEDRGQTGEQYINKLVLKFCGEHLKATVPGLASHPLELYRMSMLHGHYEEKIVDCVPSPICETKVIENAVELRESGVHFIKSNHSTSLMEIKFNPDTGRLELPVIPVHDGTEHLLLNMLAYEQIHVGIGNEITAYIMFMDALIDTGDDVKLLQKKKIIRNSLGSHKDVADLFNSLAKEAAHNPKDVLNKVRSQVSEYYEKRTNKWRAYLWHQYLHNPWKVLSLVAAFLVILFTFLQTLYSALTFHLGK</sequence>
<feature type="transmembrane region" description="Helical" evidence="1">
    <location>
        <begin position="424"/>
        <end position="446"/>
    </location>
</feature>
<keyword evidence="1" id="KW-1133">Transmembrane helix</keyword>
<name>A0A9Q0CDU5_9POAL</name>
<keyword evidence="1" id="KW-0472">Membrane</keyword>
<reference evidence="2" key="1">
    <citation type="journal article" date="2022" name="Cell">
        <title>Repeat-based holocentromeres influence genome architecture and karyotype evolution.</title>
        <authorList>
            <person name="Hofstatter P.G."/>
            <person name="Thangavel G."/>
            <person name="Lux T."/>
            <person name="Neumann P."/>
            <person name="Vondrak T."/>
            <person name="Novak P."/>
            <person name="Zhang M."/>
            <person name="Costa L."/>
            <person name="Castellani M."/>
            <person name="Scott A."/>
            <person name="Toegelov H."/>
            <person name="Fuchs J."/>
            <person name="Mata-Sucre Y."/>
            <person name="Dias Y."/>
            <person name="Vanzela A.L.L."/>
            <person name="Huettel B."/>
            <person name="Almeida C.C.S."/>
            <person name="Simkova H."/>
            <person name="Souza G."/>
            <person name="Pedrosa-Harand A."/>
            <person name="Macas J."/>
            <person name="Mayer K.F.X."/>
            <person name="Houben A."/>
            <person name="Marques A."/>
        </authorList>
    </citation>
    <scope>NUCLEOTIDE SEQUENCE</scope>
    <source>
        <strain evidence="2">RhyBre1mFocal</strain>
    </source>
</reference>
<dbReference type="InterPro" id="IPR004158">
    <property type="entry name" value="DUF247_pln"/>
</dbReference>
<evidence type="ECO:0000313" key="2">
    <source>
        <dbReference type="EMBL" id="KAJ1691910.1"/>
    </source>
</evidence>
<dbReference type="AlphaFoldDB" id="A0A9Q0CDU5"/>
<keyword evidence="3" id="KW-1185">Reference proteome</keyword>
<evidence type="ECO:0000313" key="3">
    <source>
        <dbReference type="Proteomes" id="UP001151287"/>
    </source>
</evidence>
<protein>
    <submittedName>
        <fullName evidence="2">Uncharacterized protein</fullName>
    </submittedName>
</protein>
<dbReference type="EMBL" id="JAMQYH010000004">
    <property type="protein sequence ID" value="KAJ1691910.1"/>
    <property type="molecule type" value="Genomic_DNA"/>
</dbReference>
<dbReference type="Pfam" id="PF03140">
    <property type="entry name" value="DUF247"/>
    <property type="match status" value="1"/>
</dbReference>
<accession>A0A9Q0CDU5</accession>
<dbReference type="PANTHER" id="PTHR31170:SF18">
    <property type="entry name" value="(WILD MALAYSIAN BANANA) HYPOTHETICAL PROTEIN"/>
    <property type="match status" value="1"/>
</dbReference>
<proteinExistence type="predicted"/>
<comment type="caution">
    <text evidence="2">The sequence shown here is derived from an EMBL/GenBank/DDBJ whole genome shotgun (WGS) entry which is preliminary data.</text>
</comment>
<dbReference type="OrthoDB" id="765255at2759"/>
<evidence type="ECO:0000256" key="1">
    <source>
        <dbReference type="SAM" id="Phobius"/>
    </source>
</evidence>
<dbReference type="Proteomes" id="UP001151287">
    <property type="component" value="Unassembled WGS sequence"/>
</dbReference>
<organism evidence="2 3">
    <name type="scientific">Rhynchospora breviuscula</name>
    <dbReference type="NCBI Taxonomy" id="2022672"/>
    <lineage>
        <taxon>Eukaryota</taxon>
        <taxon>Viridiplantae</taxon>
        <taxon>Streptophyta</taxon>
        <taxon>Embryophyta</taxon>
        <taxon>Tracheophyta</taxon>
        <taxon>Spermatophyta</taxon>
        <taxon>Magnoliopsida</taxon>
        <taxon>Liliopsida</taxon>
        <taxon>Poales</taxon>
        <taxon>Cyperaceae</taxon>
        <taxon>Cyperoideae</taxon>
        <taxon>Rhynchosporeae</taxon>
        <taxon>Rhynchospora</taxon>
    </lineage>
</organism>
<dbReference type="PANTHER" id="PTHR31170">
    <property type="entry name" value="BNAC04G53230D PROTEIN"/>
    <property type="match status" value="1"/>
</dbReference>
<gene>
    <name evidence="2" type="ORF">LUZ63_016065</name>
</gene>